<name>A0A0E3URV5_STRM4</name>
<dbReference type="Pfam" id="PF13193">
    <property type="entry name" value="AMP-binding_C"/>
    <property type="match status" value="4"/>
</dbReference>
<dbReference type="Pfam" id="PF08242">
    <property type="entry name" value="Methyltransf_12"/>
    <property type="match status" value="2"/>
</dbReference>
<dbReference type="InterPro" id="IPR023213">
    <property type="entry name" value="CAT-like_dom_sf"/>
</dbReference>
<dbReference type="InterPro" id="IPR025110">
    <property type="entry name" value="AMP-bd_C"/>
</dbReference>
<feature type="domain" description="Carrier" evidence="8">
    <location>
        <begin position="4031"/>
        <end position="4106"/>
    </location>
</feature>
<dbReference type="CDD" id="cd02440">
    <property type="entry name" value="AdoMet_MTases"/>
    <property type="match status" value="2"/>
</dbReference>
<dbReference type="InterPro" id="IPR009081">
    <property type="entry name" value="PP-bd_ACP"/>
</dbReference>
<dbReference type="CDD" id="cd17651">
    <property type="entry name" value="A_NRPS_VisG_like"/>
    <property type="match status" value="2"/>
</dbReference>
<dbReference type="GO" id="GO:0009403">
    <property type="term" value="P:toxin biosynthetic process"/>
    <property type="evidence" value="ECO:0007669"/>
    <property type="project" value="UniProtKB-ARBA"/>
</dbReference>
<evidence type="ECO:0000256" key="4">
    <source>
        <dbReference type="ARBA" id="ARBA00022553"/>
    </source>
</evidence>
<evidence type="ECO:0000313" key="9">
    <source>
        <dbReference type="EMBL" id="AKC91849.1"/>
    </source>
</evidence>
<keyword evidence="5" id="KW-0436">Ligase</keyword>
<feature type="domain" description="Carrier" evidence="8">
    <location>
        <begin position="1422"/>
        <end position="1497"/>
    </location>
</feature>
<dbReference type="PROSITE" id="PS50075">
    <property type="entry name" value="CARRIER"/>
    <property type="match status" value="6"/>
</dbReference>
<evidence type="ECO:0000256" key="7">
    <source>
        <dbReference type="SAM" id="MobiDB-lite"/>
    </source>
</evidence>
<dbReference type="SUPFAM" id="SSF53335">
    <property type="entry name" value="S-adenosyl-L-methionine-dependent methyltransferases"/>
    <property type="match status" value="2"/>
</dbReference>
<dbReference type="FunFam" id="3.30.300.30:FF:000010">
    <property type="entry name" value="Enterobactin synthetase component F"/>
    <property type="match status" value="4"/>
</dbReference>
<dbReference type="GO" id="GO:0031177">
    <property type="term" value="F:phosphopantetheine binding"/>
    <property type="evidence" value="ECO:0007669"/>
    <property type="project" value="InterPro"/>
</dbReference>
<dbReference type="SUPFAM" id="SSF52777">
    <property type="entry name" value="CoA-dependent acyltransferases"/>
    <property type="match status" value="14"/>
</dbReference>
<dbReference type="FunFam" id="3.30.559.30:FF:000001">
    <property type="entry name" value="Non-ribosomal peptide synthetase"/>
    <property type="match status" value="5"/>
</dbReference>
<feature type="domain" description="Carrier" evidence="8">
    <location>
        <begin position="6174"/>
        <end position="6249"/>
    </location>
</feature>
<sequence length="7794" mass="839143">MQINSKLLSAAQREIWFSQQQDLENPLYRVGEYLDISGDIDLTLFERALRTVVAQTETLHVRFTEGQEGPEQVVERKEDWDLPVIDLSDVDDPLSVAERWMREDLGRSIDITVGPVFSYALFRISRNRVVWYQGYHHIAMDAFAMGVVARRVADSYNRLSRNEGVLGGDDSVALLLDDDASYRASEDLARDREFWMGRLADLPEPVELAGRTAPASGKFHRVSMTFSDVHGGDAVRGDRDLRGWAVTLTAAAAAYVYRATGQVDFLLGFAAAARPGADLKQVAGMMSNLLPLKLTVSQETTVSDLEGQVCREIADLLRHQRYRSEDIARDLGLPAGIRGMIGPRVNFMPFDYNITFGDANAVAKNLSLGVVDDLTIAIYDRRDGSELRIDIEANSDLYSYQELQAHSERFMRLLKEFTDPSRSSQPISLLEFLDAEEERRILTEWSGATDAISTATLPGLFEVCAASVPGATAVVFGDVRVSYGVLNERANRLAHWLLGRGVGPERVVALALPRGVDLVVAVLAVVKAGAAYLPVDPDYPAERVAYMLEDSRPVLALTSSAVVAGLPVVDDVEYVSLDDPAVLGELAGCGVSDPSDADRGAVLSPAHPVHVIYTSGSTGRPKGVMTSHGNVVRLFDVGEGGHWFGFAPDDVWALFHSYTFDFSVFELWGALLHGGCLVVVPHLTSRSPVELLRLLVAEQVTVLCQTPSAFDALAGVVAQDPAGAEGLVLRRVVFGGEALPARTAELASGLVPGVRVVNIYGPTETTVHATTCHVDSVSGGNPVVSIGRPVDRALGYVLDAGLRVVPVGVAGELYVAGAGLARGYVNRAGLTASRFVADPYGPAGSRMYRTGDVVRWNTSGELEFVGRADDQVKIRGFRIELGEIETTAAGHPAVAQAAATVHEDDTRGKQLALYVVPTGLTSGDVSGSVSGDGAVPDGGVSGVVDEQVGEWREIYDSLYGGPGSSVFGEDFSGWDSSYDGAAIPLEEMREWRDATVERIRGLGGRRVLEIGVGTGLLMSRLAAGCEEYWATDLSGVVIDALDGHVQADPVLRERVRLACQRADDTRGLPEGYFDTVVINSVVQYFPGAQYLASVIEAAVSRLAPGGRVFIGDVRDLRTLRAFHTAVQLTRTTGGRAGDGMDAGGLRRAVEQGLLLENELLLDPEFFTAVGRTLPAVSAVEVRLKHGQAHNELTRHRYDVILHTTNTETDTEAPAPTPAPVEGISWNSVPGQLTGLEEILRSRGAAPLRVTGIPNARLAGEYAALRVLENGGTLTEAVTALAGPRGIDPEHLHQLAAATGYHAVLQPAPAPDTYNTLLLPLDIFDGTAWSATATATATDLRETSAPDHTAETSFQALANNPAASRDTSTLITQVRDHLRTKLPDHMVPAAIVVLERLPLTASGKLDRRALPAPDLGTHTTGRAPRSPREEILAGLFAEVLGLPAVGIDDSFFDLGGHSLLATRLISRIRAILGVEIPIRDLFEAPTVAGLAVLLETGSSDVVRRKLTPAARPERIPLSSAQSRLWFLHRLEGPSATYNIPMALRLSGRLDREALQTALADVVERHESLRTVFPETDGVPCQHILAGAEAQPVLETRQTSEEELADTILIVSRHAFDLSTELPVRAWLFALAPEEHVLVLVVHHIAGDGWSLSPLFRDLTVAYAARAEGGVPGWSALPVQYADYTLWQNDLLGDQSDTGSLVARQLEYWRTTLTGLPEQVTLPTDRPRPAMASQRGEVFEFSWDAELHQGLIDLARSTGTTVFMVLQAGLAALMSRLGAGDDIPLGSPIAGRTDEALDDLVGFFVNTLVLRTDTSGNPTFRELLARVRETDLAAYAHQDVPFEHLVEILNPERSLAHHPLFQVMLALQNTPERRFALSGLEAKEWPIATHTARFDLFLGLTERRSESGLPGGLEVFVEFSTDLFDRVSVEVVLERLRRVLVSVAADPDVTVGALPVLSGQEEHRLVAEWNDTALEVPPASLPELFQAQAAEAPEATAVVFETERLSYRELNERANRLAHYLIGQGAGPERIVALALPRGTDLVIAVLAVLKAGAAYLPVDPDYPAERITHMLTDTRPTLLLTTSDVAAGLPRTEGVTSVLLDDPAVTETVALCAVSDPTDSERGVVLEGSHPAYVIYTSGSTGVPKGVVMPSGGLVNLLHWHHSVIAGRAGARTAQFTTISFDVSAQEILSALVFGKELWVPGEEVRRSGEGLARWLQEHAVEELFAPALVIDAVAQAAGELGLVLPALRHVAQGGEALVPGAAMRRFFRERPHIRLHNHYGPTETHAVTAYVLPERVADWPVSAAPVGGPVANDRVYVLDAALRAVPVGVAGELYVAGAGLARGYVNRAGLTASRFVADPYGPAGSRMYRTGDVVRWNTSGELEFVGRADDQVKIRGFRIELGEIETTAAGHPAVAQAAATVHEDDTRGKQLALYIVPTGTGGVVDAGTVREYLRTKLPDYMVPAAVVVLEQLPLTASGKLDRRALPTPEFAAEPAGRTARSPREEILAGLFAEVLGLPAVGIDDSFFDLGGHSLLATRLISRIRATLNTEVPVRALFEAPTVAGLATLLDENRAVRPTLTPAARPERIPLSSAQNRLWFLHRLEGPSATYNMPMALRLSGRLDREALHTALADVAERHESLRTVFPETDGVPCQHILAGAEAQPVLEVADIAEDQLDEALAGAARYPFDLSAELPVRAWLFALAPEEHVLVLVVHHIAGDGWSLSPLFRDLTVAYAARADGRTPGWSALPVQYADYTLWQNDLLGDQSDGDSLVARQLEYWRTTLTGLPEQVTLPTDRPRPATATYQGALHDFAWDAELHQGLIDLARSTGTTVFMVLQAGLAALMSRLGAGDDIPLGSPIAGRTDEALDDLVGFFVNTLVLRTDTSGNPTFRELLARVRETDLAAYAHQDVPFEHLVEILNPERSPAHHPLFQVALALHNTPPRNFTLPDINMRSERAETRTSRFDLSFHFFESNELGDLPAGLGGFVEFSTDLFDRVSVEVVLERLRRVLVSVAADPDVTVGALPVLSGQEEHRLVAEWNDTALEVPPASLPELFQAQAAATPEATAVVFEDVRISYRVLNERANRLAHYLIKQGAGPERIVALALPRGTDLVIAVLAVLKAGAAYLPVDPDYPAERITHMLTDTRPTLLLTTSDATADLPHIEGIPQVLLDDPVVVEAVAVLSADDPSDTDRGVLDASHPAYVIYTSGSTGQPKGVLIPHQNVTRLFAATDHWFGFGADDVWTLFHSYAFDFSVWELWGALLHGGRLVIVSHLTSRSPVELLRLLVAEGVTVLNQTPSAFSQLQQAAQENSALDRRLSLRRVVFGGEALDTSRLKPWFEAHLDTEPVLVNMYGITETTVHVTYRELNRGSAFASDGSSAIGTAIPDLRVYVLDAGLRVVPVGVAGELYVAGAGLARGYVNRAGLTASRFVADPYGPAGSRMYRTGDVVRWNTSGELEFVGRADDQVKIRGFRIELGEIETTAAGHPAVAQAAATVHEDDTRGKQLALYVVPTGLTSGDVSGSVSGDGAVPDGGVSGVVDEQVGEWREIYDSLYGGPGSSVFGEDFSGWDSSYDGAAIPLEEMREWRDATVERIRGLGGRRVLEIGVGTGLLMSRLAAGCEEYWATDLSGVVIDALDGHVQADPVLRERVRLACQRADDTRGLPEGYFDTVVINSVVQYFPGAQYLASVIEAAVSRLAPGGRVFIGDVRDLRTLRAFHTAVQLTRTTGGRAGDGMDAGGLRRAVEQGLLLENELLLDPEFFTAVGRTLPAVSAVEVRLKHGQAHNELTRHRYDVILHTTNTETDTATEEEAEAARPTKAEAETPALVERISWNTLSGGLDGLDDLLRSRGAAPLRVTGIPNARLAGEYAALRVLENGGTLTEAVTALAGPRGIDPEHLHQLAAATGYHAVLQPAPAPDTYNTLLLPLDIFDGTAWSATATATATDLRETSAPDHTAETSFQALANNPAASRDTSTLITQVRDHLRTKLPDHMVPAAIVVLERLPLTASGKLDRRALPAPDLGTHTTGRAPRSPREEILAGLFAEVLGLPAVGIDDSFFDLGGHSLLATRLISRIRATLNTEVPVRDLFEAPTVAGLATLLDENRAVRPTLTPAARPERIPLSSAQSRLWFLHRLEGPSATYNMPMALRLSGRLDREALHTALADVVERHESLRTVFPETDGVPCQQILAGAEAQPVLEVADIAEDQLDQALAGAARYPFDLSVELPVRAWLFALAREEHVLVLVVHHIASDGWSLAPLSRDLVTAYAARADGRVPGWAPLPVQYADYTLWQNDLLGDHSDTGSLIARQLEYWRTTLTGLPEQVTLPTDRPRPAMASQRGEVFEFSWDAELHQGLVDLARSTGTTVFMVLQAGLAALMSRLGAGDDIPLGSPIAGRTDEALDDLVGFFVNTLVLRTDTSGNPTFRELLARVRETDLAAYAHQDVPFEHLVEILNPERSLAHHPLFQVMLALQNTPERSFALPGTVNVGAVPVAPTGTSRFDVSLHFVEWQREDGAASGLGGFVEFSTDLFDRVSVEVVLERLRRVLVSVAADPDVTVGALPVLSGQEEHRLVAEWNDTVLEVPPASLPELFQAQAAEAPEATAVVFETERLSYRELNERANRLAHYLIKQGAGPERIVALALPRGTDLVIAVLAVLKAGAAYLPVDPDYPAERITHMLHDAAPALMVTTSGVAAGLPHTEGVTSVLVDAPAVVEAVAVLSADDPSDTDRGVVLEGSHPAYVIYTSGSTGVPKGVLVPHAGLANLTAAERAALDLSAGSRVLQLASVGFDAAVLELSMAFGSGATLVIAPQGRLLGDDLAALLARQEITHTLITPSALATLPETDLPHLRTLLTGAEACPPELVARWSPGRRFINAYGPTEASVVATWSDPLTQDTAPIGRPLPNTRVYVLDAGLRVVPVGVAGELYVAGAGLARGYVNRAGLTASRFVADPYGPAGSRMYRTGDVVRWNTSGELEFVGRADDQVKIRGFRIELGEIETTAAGHPAVAQAAATVHEDDTRGKQLALYIVPTGITSGDVPASGGVVDAGTVREYLRTRLPDYMVPAAVVVLERLPLTASGKLDRRALPTPEFAAEPAGRTARSPREEILAGLFAEVLGLPAVGIDDSFFDLGGHSLLATRLISRIRAILGAEIPIRALFETPTVAGLAALLETSSESVRSALVPVTRPERMPLSSAQSRLWFLHRLEGPSATYNVPMALRLTGPVMPEVLRLALADVVERHESLRTVFPETDGIPHQRILTGAEARPVLEVAEVGEDGLEEALAGAARYPFDLSAELPVRAWLFALAPEEHVLVLVVHHIAGDGWSLSPLFRDLTVAYAARADGRTPGWSALPVQYADYTLWQNDLLGDHSDTGSLIARQLEYWRTTLTGLPEQVTLPTDRPRPATATYQGDSLYFKWDAELHQGLIDLARSTGTTVFMVLQAGLAALMSRLGAGDDIPLGSPIAGRTDEALDDLVGFFVNTLVLRTDTSGNPTFRELLARVRETDLAAYAHQDVPFEHLVEILNPERSLAHHPLFQVSVTLDNTPGHRLELDGLEISVEPVGTRTSRFDLALNFYGLVGDSGGPGGLHGSVEFSTDLFDRVSVEVVLERLRRVLVSVAADPDVTVGALPVLSGQEEHRLVAEWNDTALEVPPASLPELFQAQAAATPEATAVVFETERLSYRELNERANRLAHYLIGQGAGPERIVALALPRGTDLVIAVLAVLKAGAAYLPVDPDYPAERITHMLTDTRPTLLLTTSDVAAGLPRTEGVTSVLLDDPAVTETVALCAVSDPTDSERGVVLEGSHPAYVIYTSGSTGVPKGVVMPSGGLVNLLHWHPSVIAGRAGARTAQFTTISFDVSAQEILSALVFGKELWVPGEEVRRSGEGLARWLQEHAVEELFAPALVIDAVAQAAGELGLVLPALRHVAQGGEALVPGAAMRRFFRERPHIRLHNHYGPTETHAVTAYVLPERVADWPVSAAPVGGPVANDRVYVLDAALRAVPVGVAGELYVAGAGLARGYVNRAGLTASRFVADPYGPAGSRMYRTGDVVRWNTSGELEFVGRADDQVKIRGFRIELGEIETTAAGHPAVAQAAATVHEDDTRGKQLALYIVPTGTGGVVDAGTVREYLRTKLPDYMVPAAVVVLEQLPLTASGKLDRRALPTPEFAAEPAGRTARSPREEILAGLFAEVLGLPAVGIDDSFFDLGGHSLLATRLISRIRAILGAEIPIRALFETPTVAGLAALLETSSESVRSALVPVTRPERMPLSSAQSRLWFLHRLEGPSATYNMPMALRLSGRLDREALHTALADVVERHESLRTVFPETDGVPCQQILAGAEAQPVLEVADIAEDQLDQALAGAARYPFDLSVELPVRAWLFALAREEHVLVLVVHHIASDGWSLAPLSRDLVTAYAARADGRVPGWAPLPVQYADYTLWQNDLLGDHSDTGSLIARQLEYWRTTLTGLPEQVTLPTDRPRPAMASQRGEVFEFSWDAELHQGLVDLARSTGTTVFMVLQAGLAALMSRLGAGDDIPLGSPIAGRTDEALDDLVGFFVNTLVLRTDTSGNPTFRELLARVRETDLAAYAHQDVPFEHLVEILNPERSLAHHPLFQVSVTLDNTPGHRLELDGLEISVEPVGTRTSRFDLALNFYGLVGDSGGPGGLHGSVEFSTDLFDRVSVEVVLERLRRVLVSVAADPDVTVGALPVLSGQEEHRLVAEWNDTALEVPPASLPELFQAQAAEAPEATAVVFETERLSYRELNERANRLAHYLIGQGAGPERIVALALPRGTDLVIAVLAVLKAGAAYLPVDPDYPAERITHMLTDTRPTLLLTTSDVAAGLPRTEGVTSVLLDDPAVTETVALCAVSDPTDSERGVVLEGSHPAYVIYTSGSTGVPKGVLVPHAGLANLTAAERAALDLSAGSRVLQLASVGFDAAVLELSMAFGSGATLVIAPQGRLLGDDLAALLARQEITHTLITPSALATLPETDLPHLRTLLTGAEACPPELVARWSPGRRFINAYGPTEASVVATWSDPLTQDTAPIGRPLPNTRVYVLDAGLRVVPVGVAGELYVAGAGLARGYVNRAGLTASRFVADPYGPAGSRMYRTGDVVRWNTSGELEFVGRADDQVKIRGFRIELGEIETTAAGHPAVAQAAATVHEDDTRGKQLALYIVPTGITSGDVPASGGVVDAGTVREYLRTRLPDYMVPAAVVVLERLPLTASGKLDRRALPTPEFAAEPAGRTARSPREEILAGLFAEVLGLPAVGIDDSFFDLGGHSLLATRLISRIRATLNTEVPVRALFEAPTVAALTVLLETSNGETVRSTLVPAVRPERIPLSSAQSRLWFLHRLEGPSATYNIPMALRLSGRLDREALHTALTDVVERHESLRTVFPETDSVPYQHVLAEVEARPVLHVVQTSEEGLAEAVSAASQYAFDLSAELPVRAWLFALAPEEHVLVLVVHHIAGDGWSLSPLFRDLTVAYAARADGRTPGWSALPVQYADYTLWQNDLLGDHSDTGSLIARQLEYWRTTLTGLPEQVTLPTDRPRPATATYQGDSLYFKWDAELHQGLIDLARSTGTTVFMVLQAGLAALMSRLGAGDDIPLGSPIAGRTDEALDDLVGFFVNTLVLRTDTSGNPTFRELLARVRETDLAAYAHQDVPFEHLVEILNPERSLAHHPLFQVMLALQNTPEGQFKLPGLQARFETTHTQTAKFDLFFNFSEYRAENNSARGINGVIEYDSSLFSVATVEKLTERLLRVLREVIANPDKRLRRIEVLTQQERMKLLDNLNKWSGGDS</sequence>
<dbReference type="InterPro" id="IPR020845">
    <property type="entry name" value="AMP-binding_CS"/>
</dbReference>
<protein>
    <submittedName>
        <fullName evidence="9">Nonribosomal peptide synthetase</fullName>
    </submittedName>
</protein>
<dbReference type="FunFam" id="3.40.50.980:FF:000001">
    <property type="entry name" value="Non-ribosomal peptide synthetase"/>
    <property type="match status" value="6"/>
</dbReference>
<dbReference type="CDD" id="cd19540">
    <property type="entry name" value="LCL_NRPS-like"/>
    <property type="match status" value="6"/>
</dbReference>
<dbReference type="Gene3D" id="3.30.559.10">
    <property type="entry name" value="Chloramphenicol acetyltransferase-like domain"/>
    <property type="match status" value="7"/>
</dbReference>
<dbReference type="SMART" id="SM00823">
    <property type="entry name" value="PKS_PP"/>
    <property type="match status" value="6"/>
</dbReference>
<dbReference type="NCBIfam" id="NF003417">
    <property type="entry name" value="PRK04813.1"/>
    <property type="match status" value="8"/>
</dbReference>
<keyword evidence="6" id="KW-0677">Repeat</keyword>
<dbReference type="FunFam" id="3.30.559.10:FF:000012">
    <property type="entry name" value="Non-ribosomal peptide synthetase"/>
    <property type="match status" value="4"/>
</dbReference>
<dbReference type="PROSITE" id="PS00455">
    <property type="entry name" value="AMP_BINDING"/>
    <property type="match status" value="6"/>
</dbReference>
<reference evidence="9" key="1">
    <citation type="submission" date="2014-11" db="EMBL/GenBank/DDBJ databases">
        <authorList>
            <person name="Kling A."/>
            <person name="Lukat P."/>
            <person name="Almeida D.V."/>
            <person name="Bauer A."/>
            <person name="Sordello S."/>
            <person name="Fontaine E."/>
            <person name="Zaburannyi N."/>
            <person name="Herrmann J."/>
            <person name="Wenzel S.C."/>
            <person name="Koenig C."/>
            <person name="Ammerman N.C."/>
            <person name="Barrio-Perez B."/>
            <person name="Borchers K."/>
            <person name="Bordon-Pallier F."/>
            <person name="Broenstrup M."/>
            <person name="Courtemanche G."/>
            <person name="Gerlitz M."/>
            <person name="Geslin M."/>
            <person name="Hammann P."/>
            <person name="Heinz D."/>
            <person name="Hoffmann H."/>
            <person name="Klieber S."/>
            <person name="Kohlmann M."/>
            <person name="Kurz M."/>
            <person name="Lair C."/>
            <person name="Matter H."/>
            <person name="Nuermberger E."/>
            <person name="Tyagi S."/>
            <person name="Fraisse L."/>
            <person name="Grosset J.H."/>
            <person name="Lagrange S."/>
            <person name="Mueller R."/>
        </authorList>
    </citation>
    <scope>NUCLEOTIDE SEQUENCE</scope>
    <source>
        <strain evidence="9">DSM 40835</strain>
    </source>
</reference>
<dbReference type="NCBIfam" id="TIGR01733">
    <property type="entry name" value="AA-adenyl-dom"/>
    <property type="match status" value="6"/>
</dbReference>
<dbReference type="InterPro" id="IPR001242">
    <property type="entry name" value="Condensation_dom"/>
</dbReference>
<dbReference type="GO" id="GO:0017000">
    <property type="term" value="P:antibiotic biosynthetic process"/>
    <property type="evidence" value="ECO:0007669"/>
    <property type="project" value="UniProtKB-ARBA"/>
</dbReference>
<accession>A0A0E3URV5</accession>
<dbReference type="InterPro" id="IPR036736">
    <property type="entry name" value="ACP-like_sf"/>
</dbReference>
<evidence type="ECO:0000256" key="5">
    <source>
        <dbReference type="ARBA" id="ARBA00022598"/>
    </source>
</evidence>
<dbReference type="InterPro" id="IPR006162">
    <property type="entry name" value="Ppantetheine_attach_site"/>
</dbReference>
<evidence type="ECO:0000256" key="3">
    <source>
        <dbReference type="ARBA" id="ARBA00022450"/>
    </source>
</evidence>
<dbReference type="GO" id="GO:0043041">
    <property type="term" value="P:amino acid activation for nonribosomal peptide biosynthetic process"/>
    <property type="evidence" value="ECO:0007669"/>
    <property type="project" value="TreeGrafter"/>
</dbReference>
<dbReference type="CDD" id="cd17643">
    <property type="entry name" value="A_NRPS_Cytc1-like"/>
    <property type="match status" value="1"/>
</dbReference>
<dbReference type="FunFam" id="2.30.38.10:FF:000001">
    <property type="entry name" value="Non-ribosomal peptide synthetase PvdI"/>
    <property type="match status" value="6"/>
</dbReference>
<keyword evidence="3" id="KW-0596">Phosphopantetheine</keyword>
<dbReference type="Gene3D" id="3.30.300.30">
    <property type="match status" value="8"/>
</dbReference>
<dbReference type="InterPro" id="IPR029063">
    <property type="entry name" value="SAM-dependent_MTases_sf"/>
</dbReference>
<organism evidence="9">
    <name type="scientific">Streptomyces muensis</name>
    <dbReference type="NCBI Taxonomy" id="1077944"/>
    <lineage>
        <taxon>Bacteria</taxon>
        <taxon>Bacillati</taxon>
        <taxon>Actinomycetota</taxon>
        <taxon>Actinomycetes</taxon>
        <taxon>Kitasatosporales</taxon>
        <taxon>Streptomycetaceae</taxon>
        <taxon>Streptomyces</taxon>
    </lineage>
</organism>
<dbReference type="PANTHER" id="PTHR45527:SF1">
    <property type="entry name" value="FATTY ACID SYNTHASE"/>
    <property type="match status" value="1"/>
</dbReference>
<dbReference type="FunFam" id="3.40.50.980:FF:000002">
    <property type="entry name" value="Enterobactin synthetase component F"/>
    <property type="match status" value="1"/>
</dbReference>
<dbReference type="Gene3D" id="2.30.38.10">
    <property type="entry name" value="Luciferase, Domain 3"/>
    <property type="match status" value="6"/>
</dbReference>
<dbReference type="InterPro" id="IPR020806">
    <property type="entry name" value="PKS_PP-bd"/>
</dbReference>
<dbReference type="Pfam" id="PF00668">
    <property type="entry name" value="Condensation"/>
    <property type="match status" value="7"/>
</dbReference>
<dbReference type="SUPFAM" id="SSF47336">
    <property type="entry name" value="ACP-like"/>
    <property type="match status" value="6"/>
</dbReference>
<feature type="domain" description="Carrier" evidence="8">
    <location>
        <begin position="7241"/>
        <end position="7316"/>
    </location>
</feature>
<dbReference type="GO" id="GO:0005829">
    <property type="term" value="C:cytosol"/>
    <property type="evidence" value="ECO:0007669"/>
    <property type="project" value="TreeGrafter"/>
</dbReference>
<dbReference type="GO" id="GO:0072330">
    <property type="term" value="P:monocarboxylic acid biosynthetic process"/>
    <property type="evidence" value="ECO:0007669"/>
    <property type="project" value="UniProtKB-ARBA"/>
</dbReference>
<feature type="domain" description="Carrier" evidence="8">
    <location>
        <begin position="5099"/>
        <end position="5174"/>
    </location>
</feature>
<proteinExistence type="inferred from homology"/>
<dbReference type="InterPro" id="IPR000873">
    <property type="entry name" value="AMP-dep_synth/lig_dom"/>
</dbReference>
<dbReference type="GO" id="GO:0016874">
    <property type="term" value="F:ligase activity"/>
    <property type="evidence" value="ECO:0007669"/>
    <property type="project" value="UniProtKB-KW"/>
</dbReference>
<dbReference type="Gene3D" id="3.40.50.150">
    <property type="entry name" value="Vaccinia Virus protein VP39"/>
    <property type="match status" value="2"/>
</dbReference>
<dbReference type="EMBL" id="KP211414">
    <property type="protein sequence ID" value="AKC91849.1"/>
    <property type="molecule type" value="Genomic_DNA"/>
</dbReference>
<feature type="compositionally biased region" description="Basic and acidic residues" evidence="7">
    <location>
        <begin position="3814"/>
        <end position="3823"/>
    </location>
</feature>
<dbReference type="GO" id="GO:0008610">
    <property type="term" value="P:lipid biosynthetic process"/>
    <property type="evidence" value="ECO:0007669"/>
    <property type="project" value="UniProtKB-ARBA"/>
</dbReference>
<keyword evidence="4" id="KW-0597">Phosphoprotein</keyword>
<dbReference type="FunFam" id="1.10.1200.10:FF:000016">
    <property type="entry name" value="Non-ribosomal peptide synthase"/>
    <property type="match status" value="6"/>
</dbReference>
<dbReference type="InterPro" id="IPR010071">
    <property type="entry name" value="AA_adenyl_dom"/>
</dbReference>
<dbReference type="InterPro" id="IPR013217">
    <property type="entry name" value="Methyltransf_12"/>
</dbReference>
<comment type="similarity">
    <text evidence="2">Belongs to the ATP-dependent AMP-binding enzyme family.</text>
</comment>
<evidence type="ECO:0000256" key="1">
    <source>
        <dbReference type="ARBA" id="ARBA00001957"/>
    </source>
</evidence>
<dbReference type="Pfam" id="PF00550">
    <property type="entry name" value="PP-binding"/>
    <property type="match status" value="6"/>
</dbReference>
<dbReference type="Pfam" id="PF00501">
    <property type="entry name" value="AMP-binding"/>
    <property type="match status" value="6"/>
</dbReference>
<evidence type="ECO:0000256" key="6">
    <source>
        <dbReference type="ARBA" id="ARBA00022737"/>
    </source>
</evidence>
<dbReference type="Gene3D" id="1.10.1200.10">
    <property type="entry name" value="ACP-like"/>
    <property type="match status" value="6"/>
</dbReference>
<dbReference type="PANTHER" id="PTHR45527">
    <property type="entry name" value="NONRIBOSOMAL PEPTIDE SYNTHETASE"/>
    <property type="match status" value="1"/>
</dbReference>
<feature type="region of interest" description="Disordered" evidence="7">
    <location>
        <begin position="3804"/>
        <end position="3823"/>
    </location>
</feature>
<dbReference type="Gene3D" id="3.40.50.980">
    <property type="match status" value="12"/>
</dbReference>
<comment type="cofactor">
    <cofactor evidence="1">
        <name>pantetheine 4'-phosphate</name>
        <dbReference type="ChEBI" id="CHEBI:47942"/>
    </cofactor>
</comment>
<dbReference type="InterPro" id="IPR045851">
    <property type="entry name" value="AMP-bd_C_sf"/>
</dbReference>
<dbReference type="NCBIfam" id="NF004282">
    <property type="entry name" value="PRK05691.1"/>
    <property type="match status" value="6"/>
</dbReference>
<dbReference type="FunFam" id="3.40.50.12780:FF:000012">
    <property type="entry name" value="Non-ribosomal peptide synthetase"/>
    <property type="match status" value="6"/>
</dbReference>
<gene>
    <name evidence="9" type="primary">griA</name>
</gene>
<dbReference type="SUPFAM" id="SSF56801">
    <property type="entry name" value="Acetyl-CoA synthetase-like"/>
    <property type="match status" value="6"/>
</dbReference>
<evidence type="ECO:0000256" key="2">
    <source>
        <dbReference type="ARBA" id="ARBA00006432"/>
    </source>
</evidence>
<feature type="domain" description="Carrier" evidence="8">
    <location>
        <begin position="2498"/>
        <end position="2573"/>
    </location>
</feature>
<evidence type="ECO:0000259" key="8">
    <source>
        <dbReference type="PROSITE" id="PS50075"/>
    </source>
</evidence>
<dbReference type="PROSITE" id="PS00012">
    <property type="entry name" value="PHOSPHOPANTETHEINE"/>
    <property type="match status" value="6"/>
</dbReference>
<dbReference type="Gene3D" id="3.30.559.30">
    <property type="entry name" value="Nonribosomal peptide synthetase, condensation domain"/>
    <property type="match status" value="7"/>
</dbReference>
<dbReference type="CDD" id="cd17652">
    <property type="entry name" value="A_NRPS_CmdD_like"/>
    <property type="match status" value="2"/>
</dbReference>